<dbReference type="SUPFAM" id="SSF52540">
    <property type="entry name" value="P-loop containing nucleoside triphosphate hydrolases"/>
    <property type="match status" value="1"/>
</dbReference>
<dbReference type="RefSeq" id="XP_039137508.1">
    <property type="nucleotide sequence ID" value="XM_039281574.1"/>
</dbReference>
<evidence type="ECO:0000256" key="2">
    <source>
        <dbReference type="ARBA" id="ARBA00022801"/>
    </source>
</evidence>
<dbReference type="InterPro" id="IPR041679">
    <property type="entry name" value="DNA2/NAM7-like_C"/>
</dbReference>
<evidence type="ECO:0000259" key="8">
    <source>
        <dbReference type="Pfam" id="PF20073"/>
    </source>
</evidence>
<dbReference type="FunFam" id="3.40.50.300:FF:000326">
    <property type="entry name" value="P-loop containing nucleoside triphosphate hydrolase"/>
    <property type="match status" value="1"/>
</dbReference>
<dbReference type="InterPro" id="IPR045055">
    <property type="entry name" value="DNA2/NAM7-like"/>
</dbReference>
<proteinExistence type="predicted"/>
<evidence type="ECO:0000256" key="3">
    <source>
        <dbReference type="ARBA" id="ARBA00022806"/>
    </source>
</evidence>
<evidence type="ECO:0000256" key="4">
    <source>
        <dbReference type="ARBA" id="ARBA00022840"/>
    </source>
</evidence>
<keyword evidence="3" id="KW-0347">Helicase</keyword>
<dbReference type="InterPro" id="IPR041677">
    <property type="entry name" value="DNA2/NAM7_AAA_11"/>
</dbReference>
<dbReference type="GeneID" id="120275083"/>
<accession>A0AB40CGV7</accession>
<sequence length="1145" mass="128445">MAKSKINEGNGDLVADFIFSWSLDDIFNGDLFKGKVVKNPLTFESMKSYLNSYTFPMLEEVRADIASCLEVIAQAPFTNILEINKIGPKKQLLYHIKIGRQNASVAGENEIYIPKRGDIFVLTDTRPKLVSDLIQNGRSYRIAIVSKGGDDDDEMPPHKYKISLSKSLDNDQFCDIGNSKPPLFAVYLMNIATSSRMWRAIDFQLATKRNLLLVNEVINNKSSIFKDREVPQSDGLGNIINKLLDFKVNDSQKNAVLSCVWASQRNDKCSIDLIWGPPGTGKTNTTGALLWILKEMKCRTLTCAPTNTAVMEVASRYMKLLKEKENAAEKGALLLGDVLLFGNKDRMKNNDYLRDVFLDNRVKKLIPWFAQKTGWKHCLDSMVELFVDSFKLYQQHVEKEWITLEDFVRRKFAENSKSLSQCLRTLRMHLPSASISVESSRDIVLLLDLLQEFHAILRQKFTTSDLEEVFKSNSVQDSNSKTSELIDLEEVFKSNIVLNSNSKTSELRDLEEVFKSNCVVNSNSKTSELKDLEEVFKSNSVLNSNSKTSELRKSKERCLQVLYRLQSGLKLPLTCSKRGIGDFCMQKASLMFTTASSSSKLYNVKGMKPLDVLVIDEAAQLKECETLIPLQLSVVRHAILIGDECQLPAMVKSKVSDNALFGRSLFERLTSLGYKKQLLNVQYRMHPWISRFPNASFYDNQISDGPNVTDKKHARCFLPGPMFGPYSFINIEFGNEVADALAHSKKNLVEVAVISDIIRRLASECVRTKRRVSVGIICPYTAQVSAIQEKLGKAYNGKTSFSVRVNSVDGFQGSEEDIIIFSAVRSNTAGTVGFLYNHQRTNVALTRAKHCLWILGNAPTLSSSGTIWSKLVRDAKNRGCFFDAKDDKSIMNAMMKHCNDFGKINDQIYNTNSLDISKTQEKKSGGPSTSKSLSNYVLIKSLDKKNEGEIHVLSNQFLQLGADNTSEAPKSDSSKIKTSEGKKMENNPKMEDKRKFQTKENHVSDVMYQPKYHPSTRKSEDHVPICISNAAPCSTTTAQTAPKEKNVVEHDNLSNLSSEAAHQSEHPQIIKSEGYMQTDTLPNWGNPNYDASSSTLKMEAAPKPKQLIEERKEEPGNMCVTIAASVAVAVMGSAASRIFRWFNQS</sequence>
<dbReference type="Pfam" id="PF20073">
    <property type="entry name" value="DUF6469"/>
    <property type="match status" value="1"/>
</dbReference>
<dbReference type="GO" id="GO:0016787">
    <property type="term" value="F:hydrolase activity"/>
    <property type="evidence" value="ECO:0007669"/>
    <property type="project" value="UniProtKB-KW"/>
</dbReference>
<evidence type="ECO:0000256" key="1">
    <source>
        <dbReference type="ARBA" id="ARBA00022741"/>
    </source>
</evidence>
<reference evidence="10" key="1">
    <citation type="submission" date="2025-08" db="UniProtKB">
        <authorList>
            <consortium name="RefSeq"/>
        </authorList>
    </citation>
    <scope>IDENTIFICATION</scope>
</reference>
<evidence type="ECO:0000256" key="5">
    <source>
        <dbReference type="SAM" id="MobiDB-lite"/>
    </source>
</evidence>
<dbReference type="Pfam" id="PF13086">
    <property type="entry name" value="AAA_11"/>
    <property type="match status" value="1"/>
</dbReference>
<dbReference type="CDD" id="cd18808">
    <property type="entry name" value="SF1_C_Upf1"/>
    <property type="match status" value="1"/>
</dbReference>
<dbReference type="PANTHER" id="PTHR10887:SF515">
    <property type="entry name" value="P-LOOP CONTAINING NUCLEOSIDE TRIPHOSPHATE HYDROLASES SUPERFAMILY PROTEIN"/>
    <property type="match status" value="1"/>
</dbReference>
<dbReference type="InterPro" id="IPR047187">
    <property type="entry name" value="SF1_C_Upf1"/>
</dbReference>
<feature type="domain" description="DUF6469" evidence="8">
    <location>
        <begin position="76"/>
        <end position="202"/>
    </location>
</feature>
<evidence type="ECO:0000259" key="6">
    <source>
        <dbReference type="Pfam" id="PF13086"/>
    </source>
</evidence>
<dbReference type="Pfam" id="PF13087">
    <property type="entry name" value="AAA_12"/>
    <property type="match status" value="1"/>
</dbReference>
<feature type="compositionally biased region" description="Basic and acidic residues" evidence="5">
    <location>
        <begin position="969"/>
        <end position="988"/>
    </location>
</feature>
<dbReference type="GO" id="GO:0005524">
    <property type="term" value="F:ATP binding"/>
    <property type="evidence" value="ECO:0007669"/>
    <property type="project" value="UniProtKB-KW"/>
</dbReference>
<dbReference type="GO" id="GO:0005694">
    <property type="term" value="C:chromosome"/>
    <property type="evidence" value="ECO:0007669"/>
    <property type="project" value="UniProtKB-ARBA"/>
</dbReference>
<evidence type="ECO:0000259" key="7">
    <source>
        <dbReference type="Pfam" id="PF13087"/>
    </source>
</evidence>
<protein>
    <submittedName>
        <fullName evidence="10">Uncharacterized protein LOC120275083 isoform X1</fullName>
    </submittedName>
</protein>
<evidence type="ECO:0000313" key="10">
    <source>
        <dbReference type="RefSeq" id="XP_039137508.1"/>
    </source>
</evidence>
<dbReference type="InterPro" id="IPR045529">
    <property type="entry name" value="DUF6469"/>
</dbReference>
<dbReference type="Gene3D" id="3.40.50.300">
    <property type="entry name" value="P-loop containing nucleotide triphosphate hydrolases"/>
    <property type="match status" value="2"/>
</dbReference>
<gene>
    <name evidence="10" type="primary">LOC120275083</name>
</gene>
<dbReference type="AlphaFoldDB" id="A0AB40CGV7"/>
<feature type="domain" description="DNA2/NAM7 helicase helicase" evidence="6">
    <location>
        <begin position="248"/>
        <end position="654"/>
    </location>
</feature>
<keyword evidence="4" id="KW-0067">ATP-binding</keyword>
<evidence type="ECO:0000313" key="9">
    <source>
        <dbReference type="Proteomes" id="UP001515500"/>
    </source>
</evidence>
<organism evidence="9 10">
    <name type="scientific">Dioscorea cayennensis subsp. rotundata</name>
    <name type="common">White Guinea yam</name>
    <name type="synonym">Dioscorea rotundata</name>
    <dbReference type="NCBI Taxonomy" id="55577"/>
    <lineage>
        <taxon>Eukaryota</taxon>
        <taxon>Viridiplantae</taxon>
        <taxon>Streptophyta</taxon>
        <taxon>Embryophyta</taxon>
        <taxon>Tracheophyta</taxon>
        <taxon>Spermatophyta</taxon>
        <taxon>Magnoliopsida</taxon>
        <taxon>Liliopsida</taxon>
        <taxon>Dioscoreales</taxon>
        <taxon>Dioscoreaceae</taxon>
        <taxon>Dioscorea</taxon>
    </lineage>
</organism>
<dbReference type="GO" id="GO:0004386">
    <property type="term" value="F:helicase activity"/>
    <property type="evidence" value="ECO:0007669"/>
    <property type="project" value="UniProtKB-KW"/>
</dbReference>
<feature type="domain" description="DNA2/NAM7 helicase-like C-terminal" evidence="7">
    <location>
        <begin position="662"/>
        <end position="858"/>
    </location>
</feature>
<keyword evidence="1" id="KW-0547">Nucleotide-binding</keyword>
<dbReference type="PANTHER" id="PTHR10887">
    <property type="entry name" value="DNA2/NAM7 HELICASE FAMILY"/>
    <property type="match status" value="1"/>
</dbReference>
<feature type="region of interest" description="Disordered" evidence="5">
    <location>
        <begin position="963"/>
        <end position="988"/>
    </location>
</feature>
<keyword evidence="2" id="KW-0378">Hydrolase</keyword>
<dbReference type="InterPro" id="IPR027417">
    <property type="entry name" value="P-loop_NTPase"/>
</dbReference>
<keyword evidence="9" id="KW-1185">Reference proteome</keyword>
<name>A0AB40CGV7_DIOCR</name>
<dbReference type="Proteomes" id="UP001515500">
    <property type="component" value="Chromosome 14"/>
</dbReference>